<comment type="caution">
    <text evidence="6">The sequence shown here is derived from an EMBL/GenBank/DDBJ whole genome shotgun (WGS) entry which is preliminary data.</text>
</comment>
<evidence type="ECO:0000256" key="1">
    <source>
        <dbReference type="ARBA" id="ARBA00009437"/>
    </source>
</evidence>
<keyword evidence="4" id="KW-0804">Transcription</keyword>
<reference evidence="7" key="1">
    <citation type="journal article" date="2019" name="Int. J. Syst. Evol. Microbiol.">
        <title>The Global Catalogue of Microorganisms (GCM) 10K type strain sequencing project: providing services to taxonomists for standard genome sequencing and annotation.</title>
        <authorList>
            <consortium name="The Broad Institute Genomics Platform"/>
            <consortium name="The Broad Institute Genome Sequencing Center for Infectious Disease"/>
            <person name="Wu L."/>
            <person name="Ma J."/>
        </authorList>
    </citation>
    <scope>NUCLEOTIDE SEQUENCE [LARGE SCALE GENOMIC DNA]</scope>
    <source>
        <strain evidence="7">CCUG 39402</strain>
    </source>
</reference>
<dbReference type="InterPro" id="IPR050950">
    <property type="entry name" value="HTH-type_LysR_regulators"/>
</dbReference>
<comment type="similarity">
    <text evidence="1">Belongs to the LysR transcriptional regulatory family.</text>
</comment>
<feature type="domain" description="HTH lysR-type" evidence="5">
    <location>
        <begin position="11"/>
        <end position="68"/>
    </location>
</feature>
<dbReference type="InterPro" id="IPR036388">
    <property type="entry name" value="WH-like_DNA-bd_sf"/>
</dbReference>
<dbReference type="Gene3D" id="3.40.190.290">
    <property type="match status" value="1"/>
</dbReference>
<keyword evidence="7" id="KW-1185">Reference proteome</keyword>
<evidence type="ECO:0000256" key="2">
    <source>
        <dbReference type="ARBA" id="ARBA00023015"/>
    </source>
</evidence>
<sequence>MKSVDAIVRRVTLRELRLLAAIAHSGSILKAAQEVGLSQPALSKALADLEETLGVRLFDRTNRGVEPTPHGSVFIRRALAVFDEMRRGVEELKVLTDSTGGEIRMGGTPTMCGGFLSHAVASMERERPGIRYKLLELESERLATEVRNRLIDIGIGREPPVRPDGELSFERLFDDPLYVVAGADHPLARRRRITLADLADQRWVLPMPQTPVSGQLRAAFERQGAAMPESIVTSMSVLVRHELLSTSRFLTVLYGSMLQFGNMPSRLRILPVELSARLSIGVYKLEGRTLSPATELFIESMKTFAARMRTASVDMLQRALRDR</sequence>
<name>A0ABW1TXM1_9BURK</name>
<dbReference type="PRINTS" id="PR00039">
    <property type="entry name" value="HTHLYSR"/>
</dbReference>
<evidence type="ECO:0000256" key="3">
    <source>
        <dbReference type="ARBA" id="ARBA00023125"/>
    </source>
</evidence>
<dbReference type="PANTHER" id="PTHR30419">
    <property type="entry name" value="HTH-TYPE TRANSCRIPTIONAL REGULATOR YBHD"/>
    <property type="match status" value="1"/>
</dbReference>
<dbReference type="InterPro" id="IPR005119">
    <property type="entry name" value="LysR_subst-bd"/>
</dbReference>
<evidence type="ECO:0000313" key="6">
    <source>
        <dbReference type="EMBL" id="MFC6281542.1"/>
    </source>
</evidence>
<organism evidence="6 7">
    <name type="scientific">Polaromonas aquatica</name>
    <dbReference type="NCBI Taxonomy" id="332657"/>
    <lineage>
        <taxon>Bacteria</taxon>
        <taxon>Pseudomonadati</taxon>
        <taxon>Pseudomonadota</taxon>
        <taxon>Betaproteobacteria</taxon>
        <taxon>Burkholderiales</taxon>
        <taxon>Comamonadaceae</taxon>
        <taxon>Polaromonas</taxon>
    </lineage>
</organism>
<gene>
    <name evidence="6" type="ORF">ACFQND_09890</name>
</gene>
<dbReference type="Gene3D" id="1.10.10.10">
    <property type="entry name" value="Winged helix-like DNA-binding domain superfamily/Winged helix DNA-binding domain"/>
    <property type="match status" value="1"/>
</dbReference>
<evidence type="ECO:0000256" key="4">
    <source>
        <dbReference type="ARBA" id="ARBA00023163"/>
    </source>
</evidence>
<dbReference type="Pfam" id="PF00126">
    <property type="entry name" value="HTH_1"/>
    <property type="match status" value="1"/>
</dbReference>
<dbReference type="EMBL" id="JBHSRS010000018">
    <property type="protein sequence ID" value="MFC6281542.1"/>
    <property type="molecule type" value="Genomic_DNA"/>
</dbReference>
<dbReference type="SUPFAM" id="SSF46785">
    <property type="entry name" value="Winged helix' DNA-binding domain"/>
    <property type="match status" value="1"/>
</dbReference>
<keyword evidence="3" id="KW-0238">DNA-binding</keyword>
<protein>
    <submittedName>
        <fullName evidence="6">LysR family transcriptional regulator</fullName>
    </submittedName>
</protein>
<dbReference type="PROSITE" id="PS50931">
    <property type="entry name" value="HTH_LYSR"/>
    <property type="match status" value="1"/>
</dbReference>
<dbReference type="Pfam" id="PF03466">
    <property type="entry name" value="LysR_substrate"/>
    <property type="match status" value="1"/>
</dbReference>
<evidence type="ECO:0000259" key="5">
    <source>
        <dbReference type="PROSITE" id="PS50931"/>
    </source>
</evidence>
<proteinExistence type="inferred from homology"/>
<dbReference type="PANTHER" id="PTHR30419:SF8">
    <property type="entry name" value="NITROGEN ASSIMILATION TRANSCRIPTIONAL ACTIVATOR-RELATED"/>
    <property type="match status" value="1"/>
</dbReference>
<dbReference type="InterPro" id="IPR000847">
    <property type="entry name" value="LysR_HTH_N"/>
</dbReference>
<dbReference type="InterPro" id="IPR036390">
    <property type="entry name" value="WH_DNA-bd_sf"/>
</dbReference>
<dbReference type="Proteomes" id="UP001596270">
    <property type="component" value="Unassembled WGS sequence"/>
</dbReference>
<keyword evidence="2" id="KW-0805">Transcription regulation</keyword>
<evidence type="ECO:0000313" key="7">
    <source>
        <dbReference type="Proteomes" id="UP001596270"/>
    </source>
</evidence>
<dbReference type="RefSeq" id="WP_371437160.1">
    <property type="nucleotide sequence ID" value="NZ_JBHSRS010000018.1"/>
</dbReference>
<dbReference type="SUPFAM" id="SSF53850">
    <property type="entry name" value="Periplasmic binding protein-like II"/>
    <property type="match status" value="1"/>
</dbReference>
<accession>A0ABW1TXM1</accession>